<dbReference type="Proteomes" id="UP001596071">
    <property type="component" value="Unassembled WGS sequence"/>
</dbReference>
<evidence type="ECO:0000313" key="3">
    <source>
        <dbReference type="Proteomes" id="UP001596071"/>
    </source>
</evidence>
<dbReference type="PANTHER" id="PTHR40078:SF1">
    <property type="entry name" value="INTEGRAL MEMBRANE PROTEIN"/>
    <property type="match status" value="1"/>
</dbReference>
<reference evidence="3" key="1">
    <citation type="journal article" date="2019" name="Int. J. Syst. Evol. Microbiol.">
        <title>The Global Catalogue of Microorganisms (GCM) 10K type strain sequencing project: providing services to taxonomists for standard genome sequencing and annotation.</title>
        <authorList>
            <consortium name="The Broad Institute Genomics Platform"/>
            <consortium name="The Broad Institute Genome Sequencing Center for Infectious Disease"/>
            <person name="Wu L."/>
            <person name="Ma J."/>
        </authorList>
    </citation>
    <scope>NUCLEOTIDE SEQUENCE [LARGE SCALE GENOMIC DNA]</scope>
    <source>
        <strain evidence="3">KACC 11299</strain>
    </source>
</reference>
<keyword evidence="1" id="KW-0812">Transmembrane</keyword>
<dbReference type="RefSeq" id="WP_381447307.1">
    <property type="nucleotide sequence ID" value="NZ_JBHSNP010000029.1"/>
</dbReference>
<keyword evidence="1" id="KW-1133">Transmembrane helix</keyword>
<sequence>MRKIFVWRWIFFLVGVMILSLGITMTIKGQRLGVGPWDVLHIGLTKNFGLTIGMWSIITGLVIIGVTSAVLKQWPKIGTWLNMTLLGLFIDLFNWLLPEFDTMTGQVIIFTLGVVVMSYGVGIYVAPNVGAGPRDSLMLILVDKLGISVKKVRTMIEVIVAVAGWLLGGPVGIGTVIIALLIGQIVHYSLPQCRKLLLKIAGEEDEEVLFIK</sequence>
<feature type="transmembrane region" description="Helical" evidence="1">
    <location>
        <begin position="107"/>
        <end position="126"/>
    </location>
</feature>
<gene>
    <name evidence="2" type="ORF">ACFPTP_17105</name>
</gene>
<dbReference type="InterPro" id="IPR038750">
    <property type="entry name" value="YczE/YyaS-like"/>
</dbReference>
<organism evidence="2 3">
    <name type="scientific">Sporosarcina koreensis</name>
    <dbReference type="NCBI Taxonomy" id="334735"/>
    <lineage>
        <taxon>Bacteria</taxon>
        <taxon>Bacillati</taxon>
        <taxon>Bacillota</taxon>
        <taxon>Bacilli</taxon>
        <taxon>Bacillales</taxon>
        <taxon>Caryophanaceae</taxon>
        <taxon>Sporosarcina</taxon>
    </lineage>
</organism>
<dbReference type="PANTHER" id="PTHR40078">
    <property type="entry name" value="INTEGRAL MEMBRANE PROTEIN-RELATED"/>
    <property type="match status" value="1"/>
</dbReference>
<feature type="transmembrane region" description="Helical" evidence="1">
    <location>
        <begin position="48"/>
        <end position="71"/>
    </location>
</feature>
<accession>A0ABW0U443</accession>
<protein>
    <submittedName>
        <fullName evidence="2">YitT family protein</fullName>
    </submittedName>
</protein>
<feature type="transmembrane region" description="Helical" evidence="1">
    <location>
        <begin position="6"/>
        <end position="27"/>
    </location>
</feature>
<name>A0ABW0U443_9BACL</name>
<feature type="transmembrane region" description="Helical" evidence="1">
    <location>
        <begin position="77"/>
        <end position="95"/>
    </location>
</feature>
<feature type="transmembrane region" description="Helical" evidence="1">
    <location>
        <begin position="158"/>
        <end position="182"/>
    </location>
</feature>
<proteinExistence type="predicted"/>
<keyword evidence="1" id="KW-0472">Membrane</keyword>
<evidence type="ECO:0000256" key="1">
    <source>
        <dbReference type="SAM" id="Phobius"/>
    </source>
</evidence>
<comment type="caution">
    <text evidence="2">The sequence shown here is derived from an EMBL/GenBank/DDBJ whole genome shotgun (WGS) entry which is preliminary data.</text>
</comment>
<dbReference type="Pfam" id="PF19700">
    <property type="entry name" value="DUF6198"/>
    <property type="match status" value="1"/>
</dbReference>
<evidence type="ECO:0000313" key="2">
    <source>
        <dbReference type="EMBL" id="MFC5604959.1"/>
    </source>
</evidence>
<dbReference type="EMBL" id="JBHSNP010000029">
    <property type="protein sequence ID" value="MFC5604959.1"/>
    <property type="molecule type" value="Genomic_DNA"/>
</dbReference>
<keyword evidence="3" id="KW-1185">Reference proteome</keyword>